<gene>
    <name evidence="5" type="ORF">BN55_07925</name>
</gene>
<dbReference type="AlphaFoldDB" id="I7KI29"/>
<reference evidence="5 6" key="1">
    <citation type="submission" date="2012-06" db="EMBL/GenBank/DDBJ databases">
        <title>Draft Genome Sequence of Lactobacillus hominis Strain CRBIP 24.179T, isolated from human intestine.</title>
        <authorList>
            <person name="Cousin S."/>
            <person name="Ma L."/>
            <person name="Bizet C."/>
            <person name="Loux V."/>
            <person name="Bouchier C."/>
            <person name="Clermont D."/>
            <person name="Creno S."/>
        </authorList>
    </citation>
    <scope>NUCLEOTIDE SEQUENCE [LARGE SCALE GENOMIC DNA]</scope>
    <source>
        <strain evidence="6">CRBIP 24.179T</strain>
    </source>
</reference>
<protein>
    <recommendedName>
        <fullName evidence="4">HTH marR-type domain-containing protein</fullName>
    </recommendedName>
</protein>
<dbReference type="EMBL" id="CAKE01000034">
    <property type="protein sequence ID" value="CCI82640.1"/>
    <property type="molecule type" value="Genomic_DNA"/>
</dbReference>
<dbReference type="SMART" id="SM00347">
    <property type="entry name" value="HTH_MARR"/>
    <property type="match status" value="1"/>
</dbReference>
<dbReference type="Gene3D" id="1.10.10.10">
    <property type="entry name" value="Winged helix-like DNA-binding domain superfamily/Winged helix DNA-binding domain"/>
    <property type="match status" value="1"/>
</dbReference>
<keyword evidence="2" id="KW-0238">DNA-binding</keyword>
<dbReference type="InterPro" id="IPR000835">
    <property type="entry name" value="HTH_MarR-typ"/>
</dbReference>
<evidence type="ECO:0000256" key="3">
    <source>
        <dbReference type="ARBA" id="ARBA00023163"/>
    </source>
</evidence>
<keyword evidence="6" id="KW-1185">Reference proteome</keyword>
<sequence>MTLDVLIFNIIGDEIKRLINQKCGLNQSQTRLLLFFDANNNEILTMGELANKLDISLSTLSRQINQKRTLELVNVTRSKTDSSKLLSLNSDGIKKVAELKKELNQISSDLLKTLNNEEKSVFSSQLMTIATNLSKSKI</sequence>
<evidence type="ECO:0000256" key="1">
    <source>
        <dbReference type="ARBA" id="ARBA00023015"/>
    </source>
</evidence>
<dbReference type="InterPro" id="IPR036390">
    <property type="entry name" value="WH_DNA-bd_sf"/>
</dbReference>
<accession>I7KI29</accession>
<name>I7KI29_9LACO</name>
<dbReference type="GO" id="GO:0003700">
    <property type="term" value="F:DNA-binding transcription factor activity"/>
    <property type="evidence" value="ECO:0007669"/>
    <property type="project" value="InterPro"/>
</dbReference>
<dbReference type="RefSeq" id="WP_008471785.1">
    <property type="nucleotide sequence ID" value="NZ_AYZP01000005.1"/>
</dbReference>
<dbReference type="SUPFAM" id="SSF46785">
    <property type="entry name" value="Winged helix' DNA-binding domain"/>
    <property type="match status" value="1"/>
</dbReference>
<feature type="domain" description="HTH marR-type" evidence="4">
    <location>
        <begin position="18"/>
        <end position="119"/>
    </location>
</feature>
<dbReference type="eggNOG" id="ENOG5030A72">
    <property type="taxonomic scope" value="Bacteria"/>
</dbReference>
<dbReference type="Proteomes" id="UP000009320">
    <property type="component" value="Unassembled WGS sequence"/>
</dbReference>
<dbReference type="PANTHER" id="PTHR42756:SF1">
    <property type="entry name" value="TRANSCRIPTIONAL REPRESSOR OF EMRAB OPERON"/>
    <property type="match status" value="1"/>
</dbReference>
<dbReference type="PANTHER" id="PTHR42756">
    <property type="entry name" value="TRANSCRIPTIONAL REGULATOR, MARR"/>
    <property type="match status" value="1"/>
</dbReference>
<dbReference type="STRING" id="1423758.FC41_GL001637"/>
<dbReference type="GO" id="GO:0003677">
    <property type="term" value="F:DNA binding"/>
    <property type="evidence" value="ECO:0007669"/>
    <property type="project" value="UniProtKB-KW"/>
</dbReference>
<evidence type="ECO:0000256" key="2">
    <source>
        <dbReference type="ARBA" id="ARBA00023125"/>
    </source>
</evidence>
<evidence type="ECO:0000313" key="5">
    <source>
        <dbReference type="EMBL" id="CCI82640.1"/>
    </source>
</evidence>
<keyword evidence="1" id="KW-0805">Transcription regulation</keyword>
<dbReference type="InterPro" id="IPR036388">
    <property type="entry name" value="WH-like_DNA-bd_sf"/>
</dbReference>
<dbReference type="Pfam" id="PF12802">
    <property type="entry name" value="MarR_2"/>
    <property type="match status" value="1"/>
</dbReference>
<comment type="caution">
    <text evidence="5">The sequence shown here is derived from an EMBL/GenBank/DDBJ whole genome shotgun (WGS) entry which is preliminary data.</text>
</comment>
<keyword evidence="3" id="KW-0804">Transcription</keyword>
<dbReference type="OrthoDB" id="2317885at2"/>
<dbReference type="GeneID" id="82847871"/>
<proteinExistence type="predicted"/>
<evidence type="ECO:0000259" key="4">
    <source>
        <dbReference type="SMART" id="SM00347"/>
    </source>
</evidence>
<evidence type="ECO:0000313" key="6">
    <source>
        <dbReference type="Proteomes" id="UP000009320"/>
    </source>
</evidence>
<organism evidence="5 6">
    <name type="scientific">Lactobacillus hominis DSM 23910 = CRBIP 24.179</name>
    <dbReference type="NCBI Taxonomy" id="1423758"/>
    <lineage>
        <taxon>Bacteria</taxon>
        <taxon>Bacillati</taxon>
        <taxon>Bacillota</taxon>
        <taxon>Bacilli</taxon>
        <taxon>Lactobacillales</taxon>
        <taxon>Lactobacillaceae</taxon>
        <taxon>Lactobacillus</taxon>
    </lineage>
</organism>